<name>A0ABS7Z4T8_9SPHI</name>
<dbReference type="EMBL" id="JADEYP010000013">
    <property type="protein sequence ID" value="MCA5005205.1"/>
    <property type="molecule type" value="Genomic_DNA"/>
</dbReference>
<dbReference type="Proteomes" id="UP001165302">
    <property type="component" value="Unassembled WGS sequence"/>
</dbReference>
<protein>
    <recommendedName>
        <fullName evidence="3">Fimbrillin-A associated anchor protein Mfa1 and Mfa2</fullName>
    </recommendedName>
</protein>
<proteinExistence type="predicted"/>
<reference evidence="1" key="1">
    <citation type="submission" date="2020-10" db="EMBL/GenBank/DDBJ databases">
        <authorList>
            <person name="Lu T."/>
            <person name="Wang Q."/>
            <person name="Han X."/>
        </authorList>
    </citation>
    <scope>NUCLEOTIDE SEQUENCE</scope>
    <source>
        <strain evidence="1">WQ 366</strain>
    </source>
</reference>
<evidence type="ECO:0000313" key="2">
    <source>
        <dbReference type="Proteomes" id="UP001165302"/>
    </source>
</evidence>
<accession>A0ABS7Z4T8</accession>
<gene>
    <name evidence="1" type="ORF">IPZ78_08575</name>
</gene>
<dbReference type="RefSeq" id="WP_225552714.1">
    <property type="nucleotide sequence ID" value="NZ_JADEYP010000013.1"/>
</dbReference>
<organism evidence="1 2">
    <name type="scientific">Sphingobacterium bovistauri</name>
    <dbReference type="NCBI Taxonomy" id="2781959"/>
    <lineage>
        <taxon>Bacteria</taxon>
        <taxon>Pseudomonadati</taxon>
        <taxon>Bacteroidota</taxon>
        <taxon>Sphingobacteriia</taxon>
        <taxon>Sphingobacteriales</taxon>
        <taxon>Sphingobacteriaceae</taxon>
        <taxon>Sphingobacterium</taxon>
    </lineage>
</organism>
<evidence type="ECO:0008006" key="3">
    <source>
        <dbReference type="Google" id="ProtNLM"/>
    </source>
</evidence>
<sequence length="574" mass="62999">MKNLNILFITIILLNTVFLFSCQKNSSENNSPVENTIIKISIPKVSNTSESNLMASVPNSNTQQEQVIHLEDGIIAFATLTSNKNNNLKSVNKNANTGVLPQHSDLTPETKYSLYVYNVDGTYVDHREYIAGQENSTPALSVSGGRDFIFVAFSVNSKTSLPTLENYNNLSTAKLKDITEDLMYFKERISIIASQENTLSIILKHQFSSITTTVKLSQEDGQDIPSTDIRNIYNVNDLVFSNISSSATLSLNDNSIVFAQPSTQTTKRALFNKTAPDYLTSQKQKSTLPTILISPNTTTAKVTIPAITITEGTNEHTLGNIPIENIKITPGYRYNLTIKIYKPSTTPGTITNDVNTPALNNHEFSRSVPAETATDTYYRYNSAADLTYGLTVDIHELDNSFNLIINDRPIAILSTTSEVIEHETSTAPSYEIEFQSAFRAAAGNKANIQFKDNNMYDHYLNSTGQRIAGYAINGGVTNSSSVPSIWSVIGELKHPTIRVVISPSGKVSLFGAKSSKAPLEPLTFRSDSSIPNPYSAIKLQDVVWNKNSTNTIAITQKKDGATVIKGTVRGFKAQ</sequence>
<comment type="caution">
    <text evidence="1">The sequence shown here is derived from an EMBL/GenBank/DDBJ whole genome shotgun (WGS) entry which is preliminary data.</text>
</comment>
<dbReference type="PROSITE" id="PS51257">
    <property type="entry name" value="PROKAR_LIPOPROTEIN"/>
    <property type="match status" value="1"/>
</dbReference>
<evidence type="ECO:0000313" key="1">
    <source>
        <dbReference type="EMBL" id="MCA5005205.1"/>
    </source>
</evidence>
<keyword evidence="2" id="KW-1185">Reference proteome</keyword>